<keyword evidence="3" id="KW-1185">Reference proteome</keyword>
<name>A0A919MQA8_9ACTN</name>
<protein>
    <submittedName>
        <fullName evidence="2">Uncharacterized protein</fullName>
    </submittedName>
</protein>
<dbReference type="EMBL" id="BOMV01000039">
    <property type="protein sequence ID" value="GIE95961.1"/>
    <property type="molecule type" value="Genomic_DNA"/>
</dbReference>
<evidence type="ECO:0000256" key="1">
    <source>
        <dbReference type="SAM" id="MobiDB-lite"/>
    </source>
</evidence>
<proteinExistence type="predicted"/>
<dbReference type="RefSeq" id="WP_203782249.1">
    <property type="nucleotide sequence ID" value="NZ_BOMV01000039.1"/>
</dbReference>
<feature type="region of interest" description="Disordered" evidence="1">
    <location>
        <begin position="112"/>
        <end position="143"/>
    </location>
</feature>
<dbReference type="Proteomes" id="UP000636960">
    <property type="component" value="Unassembled WGS sequence"/>
</dbReference>
<evidence type="ECO:0000313" key="3">
    <source>
        <dbReference type="Proteomes" id="UP000636960"/>
    </source>
</evidence>
<reference evidence="2" key="1">
    <citation type="submission" date="2021-01" db="EMBL/GenBank/DDBJ databases">
        <title>Whole genome shotgun sequence of Actinoplanes rishiriensis NBRC 108556.</title>
        <authorList>
            <person name="Komaki H."/>
            <person name="Tamura T."/>
        </authorList>
    </citation>
    <scope>NUCLEOTIDE SEQUENCE</scope>
    <source>
        <strain evidence="2">NBRC 108556</strain>
    </source>
</reference>
<organism evidence="2 3">
    <name type="scientific">Paractinoplanes rishiriensis</name>
    <dbReference type="NCBI Taxonomy" id="1050105"/>
    <lineage>
        <taxon>Bacteria</taxon>
        <taxon>Bacillati</taxon>
        <taxon>Actinomycetota</taxon>
        <taxon>Actinomycetes</taxon>
        <taxon>Micromonosporales</taxon>
        <taxon>Micromonosporaceae</taxon>
        <taxon>Paractinoplanes</taxon>
    </lineage>
</organism>
<dbReference type="AlphaFoldDB" id="A0A919MQA8"/>
<gene>
    <name evidence="2" type="ORF">Ari01nite_34260</name>
</gene>
<sequence length="166" mass="17302">MLFLLDLFLLDLSRSTCSCSTCPARPVPLDLDGPLRTRGGPLSGAAEAVRSLRAAGHTRALPDQHRLPAHPALLAALPARGRRVEAAQTELFTALTAAEALLTAPGAVRVLPPDRRRGGVPAGQPLSTGLTAAEPSPGAARRPTDGVAVTHVVVGDLRANLFYELL</sequence>
<evidence type="ECO:0000313" key="2">
    <source>
        <dbReference type="EMBL" id="GIE95961.1"/>
    </source>
</evidence>
<accession>A0A919MQA8</accession>
<comment type="caution">
    <text evidence="2">The sequence shown here is derived from an EMBL/GenBank/DDBJ whole genome shotgun (WGS) entry which is preliminary data.</text>
</comment>